<proteinExistence type="predicted"/>
<evidence type="ECO:0000313" key="3">
    <source>
        <dbReference type="Proteomes" id="UP000542742"/>
    </source>
</evidence>
<gene>
    <name evidence="2" type="ORF">BKA14_002753</name>
</gene>
<name>A0A7W7G1X3_9ACTN</name>
<dbReference type="AlphaFoldDB" id="A0A7W7G1X3"/>
<keyword evidence="3" id="KW-1185">Reference proteome</keyword>
<feature type="domain" description="CN hydrolase" evidence="1">
    <location>
        <begin position="6"/>
        <end position="95"/>
    </location>
</feature>
<organism evidence="2 3">
    <name type="scientific">Paractinoplanes abujensis</name>
    <dbReference type="NCBI Taxonomy" id="882441"/>
    <lineage>
        <taxon>Bacteria</taxon>
        <taxon>Bacillati</taxon>
        <taxon>Actinomycetota</taxon>
        <taxon>Actinomycetes</taxon>
        <taxon>Micromonosporales</taxon>
        <taxon>Micromonosporaceae</taxon>
        <taxon>Paractinoplanes</taxon>
    </lineage>
</organism>
<comment type="caution">
    <text evidence="2">The sequence shown here is derived from an EMBL/GenBank/DDBJ whole genome shotgun (WGS) entry which is preliminary data.</text>
</comment>
<keyword evidence="2" id="KW-0378">Hydrolase</keyword>
<accession>A0A7W7G1X3</accession>
<evidence type="ECO:0000259" key="1">
    <source>
        <dbReference type="Pfam" id="PF00795"/>
    </source>
</evidence>
<dbReference type="EMBL" id="JACHMF010000001">
    <property type="protein sequence ID" value="MBB4692605.1"/>
    <property type="molecule type" value="Genomic_DNA"/>
</dbReference>
<dbReference type="Proteomes" id="UP000542742">
    <property type="component" value="Unassembled WGS sequence"/>
</dbReference>
<dbReference type="InterPro" id="IPR036526">
    <property type="entry name" value="C-N_Hydrolase_sf"/>
</dbReference>
<dbReference type="InterPro" id="IPR003010">
    <property type="entry name" value="C-N_Hydrolase"/>
</dbReference>
<sequence>MAQTVVTTDPGENGRVVRAAMRQAAGPGARLVHFREGALSGYVGPAKAYYAGWDIDWAPVAAELRATTGLAAEFGVWVVVGGNHRLTGGHRPHNSPWVINVHFSTYSET</sequence>
<dbReference type="GO" id="GO:0016787">
    <property type="term" value="F:hydrolase activity"/>
    <property type="evidence" value="ECO:0007669"/>
    <property type="project" value="UniProtKB-KW"/>
</dbReference>
<dbReference type="Gene3D" id="3.60.110.10">
    <property type="entry name" value="Carbon-nitrogen hydrolase"/>
    <property type="match status" value="1"/>
</dbReference>
<dbReference type="RefSeq" id="WP_184951301.1">
    <property type="nucleotide sequence ID" value="NZ_BOMC01000064.1"/>
</dbReference>
<dbReference type="SUPFAM" id="SSF56317">
    <property type="entry name" value="Carbon-nitrogen hydrolase"/>
    <property type="match status" value="1"/>
</dbReference>
<evidence type="ECO:0000313" key="2">
    <source>
        <dbReference type="EMBL" id="MBB4692605.1"/>
    </source>
</evidence>
<dbReference type="Pfam" id="PF00795">
    <property type="entry name" value="CN_hydrolase"/>
    <property type="match status" value="1"/>
</dbReference>
<protein>
    <submittedName>
        <fullName evidence="2">Putative amidohydrolase</fullName>
    </submittedName>
</protein>
<reference evidence="2 3" key="1">
    <citation type="submission" date="2020-08" db="EMBL/GenBank/DDBJ databases">
        <title>Sequencing the genomes of 1000 actinobacteria strains.</title>
        <authorList>
            <person name="Klenk H.-P."/>
        </authorList>
    </citation>
    <scope>NUCLEOTIDE SEQUENCE [LARGE SCALE GENOMIC DNA]</scope>
    <source>
        <strain evidence="2 3">DSM 45518</strain>
    </source>
</reference>